<dbReference type="STRING" id="371042.NG99_05350"/>
<proteinExistence type="inferred from homology"/>
<evidence type="ECO:0000313" key="10">
    <source>
        <dbReference type="EMBL" id="KGT95065.1"/>
    </source>
</evidence>
<dbReference type="NCBIfam" id="NF002461">
    <property type="entry name" value="PRK01663.1"/>
    <property type="match status" value="1"/>
</dbReference>
<feature type="transmembrane region" description="Helical" evidence="9">
    <location>
        <begin position="350"/>
        <end position="373"/>
    </location>
</feature>
<dbReference type="GO" id="GO:0015141">
    <property type="term" value="F:succinate transmembrane transporter activity"/>
    <property type="evidence" value="ECO:0007669"/>
    <property type="project" value="TreeGrafter"/>
</dbReference>
<evidence type="ECO:0000256" key="9">
    <source>
        <dbReference type="HAMAP-Rule" id="MF_01300"/>
    </source>
</evidence>
<feature type="transmembrane region" description="Helical" evidence="9">
    <location>
        <begin position="75"/>
        <end position="99"/>
    </location>
</feature>
<feature type="transmembrane region" description="Helical" evidence="9">
    <location>
        <begin position="9"/>
        <end position="28"/>
    </location>
</feature>
<dbReference type="EMBL" id="JRUQ01000019">
    <property type="protein sequence ID" value="KGT95065.1"/>
    <property type="molecule type" value="Genomic_DNA"/>
</dbReference>
<comment type="caution">
    <text evidence="10">The sequence shown here is derived from an EMBL/GenBank/DDBJ whole genome shotgun (WGS) entry which is preliminary data.</text>
</comment>
<dbReference type="GO" id="GO:0070778">
    <property type="term" value="P:L-aspartate transmembrane transport"/>
    <property type="evidence" value="ECO:0007669"/>
    <property type="project" value="TreeGrafter"/>
</dbReference>
<feature type="transmembrane region" description="Helical" evidence="9">
    <location>
        <begin position="326"/>
        <end position="344"/>
    </location>
</feature>
<dbReference type="PANTHER" id="PTHR42865">
    <property type="entry name" value="PROTON/GLUTAMATE-ASPARTATE SYMPORTER"/>
    <property type="match status" value="1"/>
</dbReference>
<feature type="transmembrane region" description="Helical" evidence="9">
    <location>
        <begin position="141"/>
        <end position="164"/>
    </location>
</feature>
<dbReference type="RefSeq" id="WP_034889147.1">
    <property type="nucleotide sequence ID" value="NZ_JRUQ01000019.1"/>
</dbReference>
<accession>A0A0A3Z8A3</accession>
<name>A0A0A3Z8A3_9GAMM</name>
<dbReference type="InterPro" id="IPR018107">
    <property type="entry name" value="Na-dicarboxylate_symporter_CS"/>
</dbReference>
<reference evidence="10 11" key="1">
    <citation type="submission" date="2014-10" db="EMBL/GenBank/DDBJ databases">
        <title>Genome sequence of Erwinia typographi M043b.</title>
        <authorList>
            <person name="Chan K.-G."/>
            <person name="Tan W.-S."/>
        </authorList>
    </citation>
    <scope>NUCLEOTIDE SEQUENCE [LARGE SCALE GENOMIC DNA]</scope>
    <source>
        <strain evidence="10 11">M043b</strain>
    </source>
</reference>
<keyword evidence="7 9" id="KW-1133">Transmembrane helix</keyword>
<dbReference type="GO" id="GO:0015138">
    <property type="term" value="F:fumarate transmembrane transporter activity"/>
    <property type="evidence" value="ECO:0007669"/>
    <property type="project" value="TreeGrafter"/>
</dbReference>
<dbReference type="PROSITE" id="PS00714">
    <property type="entry name" value="NA_DICARBOXYL_SYMP_2"/>
    <property type="match status" value="1"/>
</dbReference>
<keyword evidence="8 9" id="KW-0472">Membrane</keyword>
<evidence type="ECO:0000256" key="7">
    <source>
        <dbReference type="ARBA" id="ARBA00022989"/>
    </source>
</evidence>
<evidence type="ECO:0000256" key="8">
    <source>
        <dbReference type="ARBA" id="ARBA00023136"/>
    </source>
</evidence>
<evidence type="ECO:0000256" key="4">
    <source>
        <dbReference type="ARBA" id="ARBA00022475"/>
    </source>
</evidence>
<dbReference type="FunFam" id="1.10.3860.10:FF:000001">
    <property type="entry name" value="C4-dicarboxylate transport protein"/>
    <property type="match status" value="1"/>
</dbReference>
<dbReference type="HAMAP" id="MF_01300">
    <property type="entry name" value="C4_dicarb_transport"/>
    <property type="match status" value="1"/>
</dbReference>
<comment type="subcellular location">
    <subcellularLocation>
        <location evidence="1 9">Cell membrane</location>
        <topology evidence="1 9">Multi-pass membrane protein</topology>
    </subcellularLocation>
</comment>
<evidence type="ECO:0000313" key="11">
    <source>
        <dbReference type="Proteomes" id="UP000030351"/>
    </source>
</evidence>
<dbReference type="InterPro" id="IPR001991">
    <property type="entry name" value="Na-dicarboxylate_symporter"/>
</dbReference>
<comment type="function">
    <text evidence="9">Responsible for the transport of dicarboxylates such as succinate, fumarate, and malate across the membrane.</text>
</comment>
<dbReference type="GO" id="GO:0015366">
    <property type="term" value="F:malate:proton symporter activity"/>
    <property type="evidence" value="ECO:0007669"/>
    <property type="project" value="TreeGrafter"/>
</dbReference>
<keyword evidence="5 9" id="KW-0812">Transmembrane</keyword>
<comment type="similarity">
    <text evidence="2 9">Belongs to the dicarboxylate/amino acid:cation symporter (DAACS) (TC 2.A.23) family.</text>
</comment>
<dbReference type="InterPro" id="IPR036458">
    <property type="entry name" value="Na:dicarbo_symporter_sf"/>
</dbReference>
<dbReference type="OrthoDB" id="9766690at2"/>
<evidence type="ECO:0000256" key="2">
    <source>
        <dbReference type="ARBA" id="ARBA00006148"/>
    </source>
</evidence>
<dbReference type="GO" id="GO:0005886">
    <property type="term" value="C:plasma membrane"/>
    <property type="evidence" value="ECO:0007669"/>
    <property type="project" value="UniProtKB-SubCell"/>
</dbReference>
<dbReference type="Pfam" id="PF00375">
    <property type="entry name" value="SDF"/>
    <property type="match status" value="1"/>
</dbReference>
<protein>
    <recommendedName>
        <fullName evidence="9">C4-dicarboxylate transport protein</fullName>
    </recommendedName>
</protein>
<dbReference type="AlphaFoldDB" id="A0A0A3Z8A3"/>
<keyword evidence="4 9" id="KW-1003">Cell membrane</keyword>
<feature type="transmembrane region" description="Helical" evidence="9">
    <location>
        <begin position="184"/>
        <end position="208"/>
    </location>
</feature>
<dbReference type="PROSITE" id="PS00713">
    <property type="entry name" value="NA_DICARBOXYL_SYMP_1"/>
    <property type="match status" value="1"/>
</dbReference>
<organism evidence="10 11">
    <name type="scientific">Erwinia typographi</name>
    <dbReference type="NCBI Taxonomy" id="371042"/>
    <lineage>
        <taxon>Bacteria</taxon>
        <taxon>Pseudomonadati</taxon>
        <taxon>Pseudomonadota</taxon>
        <taxon>Gammaproteobacteria</taxon>
        <taxon>Enterobacterales</taxon>
        <taxon>Erwiniaceae</taxon>
        <taxon>Erwinia</taxon>
    </lineage>
</organism>
<gene>
    <name evidence="9" type="primary">dctA</name>
    <name evidence="10" type="ORF">NG99_05350</name>
</gene>
<dbReference type="PANTHER" id="PTHR42865:SF1">
    <property type="entry name" value="AEROBIC C4-DICARBOXYLATE TRANSPORT PROTEIN"/>
    <property type="match status" value="1"/>
</dbReference>
<dbReference type="NCBIfam" id="NF009587">
    <property type="entry name" value="PRK13027.1"/>
    <property type="match status" value="1"/>
</dbReference>
<dbReference type="InterPro" id="IPR023954">
    <property type="entry name" value="C4_dicarb_transport"/>
</dbReference>
<dbReference type="SUPFAM" id="SSF118215">
    <property type="entry name" value="Proton glutamate symport protein"/>
    <property type="match status" value="1"/>
</dbReference>
<dbReference type="Gene3D" id="1.10.3860.10">
    <property type="entry name" value="Sodium:dicarboxylate symporter"/>
    <property type="match status" value="1"/>
</dbReference>
<evidence type="ECO:0000256" key="5">
    <source>
        <dbReference type="ARBA" id="ARBA00022692"/>
    </source>
</evidence>
<feature type="transmembrane region" description="Helical" evidence="9">
    <location>
        <begin position="220"/>
        <end position="241"/>
    </location>
</feature>
<keyword evidence="3 9" id="KW-0813">Transport</keyword>
<sequence>MKTSLFKSLYFQVLTAIAIGVLLGHFYPELGAQMKPLGDAFVKLIKMIIAPVIFCTVVTGIAGMESMKAVGRTGAVALLYFEIVSTVALIIGLVVVNVLQPGAGMNVDPATLDAKAVAVYAQQAEKQGVVDFLLDIIPNSVIGAFASGNILQVLLFAILFGFALHRLGDKGTLVFNFIESFSRVIFGVINMIMRLAPLGAFGAMAFTIGKYGVGSLVQLGQLIICFYITCLLFVIVVLGLISRVVGFNIFKFIAYIKEELLIVLGTSSSESALPRMLDKMEKLGCKKSVVGLVIPTGYSFNLDGTSIYLTMAAVFIAQATNAHMDIWHQITLLVVLLLSSKGAAGVTGSGFIVLAATLSAVGHLPVAGLALILGIDRFMSEARALTNLVGNGVATIVVAKWVDQLDEKQLKATLSGGKNAKKLPENSL</sequence>
<dbReference type="eggNOG" id="COG1301">
    <property type="taxonomic scope" value="Bacteria"/>
</dbReference>
<evidence type="ECO:0000256" key="3">
    <source>
        <dbReference type="ARBA" id="ARBA00022448"/>
    </source>
</evidence>
<keyword evidence="11" id="KW-1185">Reference proteome</keyword>
<dbReference type="Proteomes" id="UP000030351">
    <property type="component" value="Unassembled WGS sequence"/>
</dbReference>
<feature type="transmembrane region" description="Helical" evidence="9">
    <location>
        <begin position="40"/>
        <end position="63"/>
    </location>
</feature>
<evidence type="ECO:0000256" key="1">
    <source>
        <dbReference type="ARBA" id="ARBA00004651"/>
    </source>
</evidence>
<dbReference type="PRINTS" id="PR00173">
    <property type="entry name" value="EDTRNSPORT"/>
</dbReference>
<keyword evidence="6 9" id="KW-0769">Symport</keyword>
<evidence type="ECO:0000256" key="6">
    <source>
        <dbReference type="ARBA" id="ARBA00022847"/>
    </source>
</evidence>